<gene>
    <name evidence="2" type="ORF">Ddye_003014</name>
</gene>
<dbReference type="AlphaFoldDB" id="A0AAD9XRW5"/>
<feature type="transmembrane region" description="Helical" evidence="1">
    <location>
        <begin position="328"/>
        <end position="349"/>
    </location>
</feature>
<accession>A0AAD9XRW5</accession>
<proteinExistence type="predicted"/>
<sequence>MDQLVCGFKSLSNDLLLDIMARLDGSAMASAGCTCSTILNVTRDQKLWRQLCHSKWPSTALQEAQHLLSSSSIGGFHRFYADSYPLILCNIPANENHHKTPKCPKPETQVCLSDFASLLDIYYKNECVLSKVFDGVPEVVNFYQDNNMGCNCGGETNPSYHQYDEDNCHCDIDDDQSLGRDNYYEELAKHLRLSWVLLDKKKGKAVNISSWKPLSVRRNWLNNGNYKIDFGCIIPVDESVLPHKLAKCIISATCKIMQNAGPLIWKEISIHIEEITGAHISAQQSLLVVNQALYSLRSKNHLEVEKGYRLYEEKKREMMEKEVFQDKLADWLCMSIQFTVFIICLYRFGLPS</sequence>
<protein>
    <recommendedName>
        <fullName evidence="4">F-box protein</fullName>
    </recommendedName>
</protein>
<dbReference type="Proteomes" id="UP001280121">
    <property type="component" value="Unassembled WGS sequence"/>
</dbReference>
<dbReference type="EMBL" id="JANJYI010000001">
    <property type="protein sequence ID" value="KAK2664440.1"/>
    <property type="molecule type" value="Genomic_DNA"/>
</dbReference>
<evidence type="ECO:0000256" key="1">
    <source>
        <dbReference type="SAM" id="Phobius"/>
    </source>
</evidence>
<dbReference type="SUPFAM" id="SSF81383">
    <property type="entry name" value="F-box domain"/>
    <property type="match status" value="1"/>
</dbReference>
<keyword evidence="1" id="KW-0812">Transmembrane</keyword>
<keyword evidence="1" id="KW-1133">Transmembrane helix</keyword>
<dbReference type="Gene3D" id="1.20.1280.50">
    <property type="match status" value="1"/>
</dbReference>
<dbReference type="InterPro" id="IPR045283">
    <property type="entry name" value="AT3G44326-like"/>
</dbReference>
<keyword evidence="1" id="KW-0472">Membrane</keyword>
<dbReference type="InterPro" id="IPR036047">
    <property type="entry name" value="F-box-like_dom_sf"/>
</dbReference>
<dbReference type="PANTHER" id="PTHR33736">
    <property type="entry name" value="F-BOX PROTEIN-RELATED"/>
    <property type="match status" value="1"/>
</dbReference>
<evidence type="ECO:0000313" key="3">
    <source>
        <dbReference type="Proteomes" id="UP001280121"/>
    </source>
</evidence>
<comment type="caution">
    <text evidence="2">The sequence shown here is derived from an EMBL/GenBank/DDBJ whole genome shotgun (WGS) entry which is preliminary data.</text>
</comment>
<reference evidence="2" key="1">
    <citation type="journal article" date="2023" name="Plant J.">
        <title>Genome sequences and population genomics provide insights into the demographic history, inbreeding, and mutation load of two 'living fossil' tree species of Dipteronia.</title>
        <authorList>
            <person name="Feng Y."/>
            <person name="Comes H.P."/>
            <person name="Chen J."/>
            <person name="Zhu S."/>
            <person name="Lu R."/>
            <person name="Zhang X."/>
            <person name="Li P."/>
            <person name="Qiu J."/>
            <person name="Olsen K.M."/>
            <person name="Qiu Y."/>
        </authorList>
    </citation>
    <scope>NUCLEOTIDE SEQUENCE</scope>
    <source>
        <strain evidence="2">KIB01</strain>
    </source>
</reference>
<dbReference type="PANTHER" id="PTHR33736:SF15">
    <property type="entry name" value="F-BOX DOMAIN-CONTAINING PROTEIN"/>
    <property type="match status" value="1"/>
</dbReference>
<keyword evidence="3" id="KW-1185">Reference proteome</keyword>
<name>A0AAD9XRW5_9ROSI</name>
<evidence type="ECO:0000313" key="2">
    <source>
        <dbReference type="EMBL" id="KAK2664440.1"/>
    </source>
</evidence>
<organism evidence="2 3">
    <name type="scientific">Dipteronia dyeriana</name>
    <dbReference type="NCBI Taxonomy" id="168575"/>
    <lineage>
        <taxon>Eukaryota</taxon>
        <taxon>Viridiplantae</taxon>
        <taxon>Streptophyta</taxon>
        <taxon>Embryophyta</taxon>
        <taxon>Tracheophyta</taxon>
        <taxon>Spermatophyta</taxon>
        <taxon>Magnoliopsida</taxon>
        <taxon>eudicotyledons</taxon>
        <taxon>Gunneridae</taxon>
        <taxon>Pentapetalae</taxon>
        <taxon>rosids</taxon>
        <taxon>malvids</taxon>
        <taxon>Sapindales</taxon>
        <taxon>Sapindaceae</taxon>
        <taxon>Hippocastanoideae</taxon>
        <taxon>Acereae</taxon>
        <taxon>Dipteronia</taxon>
    </lineage>
</organism>
<evidence type="ECO:0008006" key="4">
    <source>
        <dbReference type="Google" id="ProtNLM"/>
    </source>
</evidence>